<protein>
    <submittedName>
        <fullName evidence="1">Uncharacterized protein</fullName>
    </submittedName>
</protein>
<keyword evidence="2" id="KW-1185">Reference proteome</keyword>
<dbReference type="Proteomes" id="UP001230504">
    <property type="component" value="Unassembled WGS sequence"/>
</dbReference>
<gene>
    <name evidence="1" type="ORF">LY79DRAFT_319785</name>
</gene>
<name>A0AAD8Q914_9PEZI</name>
<organism evidence="1 2">
    <name type="scientific">Colletotrichum navitas</name>
    <dbReference type="NCBI Taxonomy" id="681940"/>
    <lineage>
        <taxon>Eukaryota</taxon>
        <taxon>Fungi</taxon>
        <taxon>Dikarya</taxon>
        <taxon>Ascomycota</taxon>
        <taxon>Pezizomycotina</taxon>
        <taxon>Sordariomycetes</taxon>
        <taxon>Hypocreomycetidae</taxon>
        <taxon>Glomerellales</taxon>
        <taxon>Glomerellaceae</taxon>
        <taxon>Colletotrichum</taxon>
        <taxon>Colletotrichum graminicola species complex</taxon>
    </lineage>
</organism>
<evidence type="ECO:0000313" key="2">
    <source>
        <dbReference type="Proteomes" id="UP001230504"/>
    </source>
</evidence>
<dbReference type="GeneID" id="85436637"/>
<reference evidence="1" key="1">
    <citation type="submission" date="2021-06" db="EMBL/GenBank/DDBJ databases">
        <title>Comparative genomics, transcriptomics and evolutionary studies reveal genomic signatures of adaptation to plant cell wall in hemibiotrophic fungi.</title>
        <authorList>
            <consortium name="DOE Joint Genome Institute"/>
            <person name="Baroncelli R."/>
            <person name="Diaz J.F."/>
            <person name="Benocci T."/>
            <person name="Peng M."/>
            <person name="Battaglia E."/>
            <person name="Haridas S."/>
            <person name="Andreopoulos W."/>
            <person name="Labutti K."/>
            <person name="Pangilinan J."/>
            <person name="Floch G.L."/>
            <person name="Makela M.R."/>
            <person name="Henrissat B."/>
            <person name="Grigoriev I.V."/>
            <person name="Crouch J.A."/>
            <person name="De Vries R.P."/>
            <person name="Sukno S.A."/>
            <person name="Thon M.R."/>
        </authorList>
    </citation>
    <scope>NUCLEOTIDE SEQUENCE</scope>
    <source>
        <strain evidence="1">CBS 125086</strain>
    </source>
</reference>
<comment type="caution">
    <text evidence="1">The sequence shown here is derived from an EMBL/GenBank/DDBJ whole genome shotgun (WGS) entry which is preliminary data.</text>
</comment>
<dbReference type="RefSeq" id="XP_060418595.1">
    <property type="nucleotide sequence ID" value="XM_060552397.1"/>
</dbReference>
<proteinExistence type="predicted"/>
<evidence type="ECO:0000313" key="1">
    <source>
        <dbReference type="EMBL" id="KAK1597849.1"/>
    </source>
</evidence>
<accession>A0AAD8Q914</accession>
<sequence length="224" mass="24735">MIERRVGTILGMTGTTLAAATSGIMPDPPARRAIPRRISRHQYKDYVPLHFLCWVCLVEADIPRGINNQKVGPIKVPVRNPWSQPHKQKNAALLISLWLLATEKQNKLVPVRMRGMPRCLHARRCVEDVASHGAGGYRPRGLDAVPEVVAVGGWVADVTERLLHSLPHGAAFFRCCGDYFVDELRVLLEGAEGRSLGESRGGVRRFGHVDGFGVVGYDRGRFLG</sequence>
<dbReference type="AlphaFoldDB" id="A0AAD8Q914"/>
<dbReference type="EMBL" id="JAHLJV010000006">
    <property type="protein sequence ID" value="KAK1597849.1"/>
    <property type="molecule type" value="Genomic_DNA"/>
</dbReference>